<dbReference type="Proteomes" id="UP001523219">
    <property type="component" value="Unassembled WGS sequence"/>
</dbReference>
<keyword evidence="2" id="KW-1133">Transmembrane helix</keyword>
<protein>
    <submittedName>
        <fullName evidence="3">Uncharacterized protein</fullName>
    </submittedName>
</protein>
<feature type="transmembrane region" description="Helical" evidence="2">
    <location>
        <begin position="55"/>
        <end position="75"/>
    </location>
</feature>
<feature type="transmembrane region" description="Helical" evidence="2">
    <location>
        <begin position="95"/>
        <end position="115"/>
    </location>
</feature>
<sequence length="149" mass="15001">GPPPAPPPRAGAADNNAPACLDDVTLKARAMQRREWAEALIDVENARVNGEIRLLSVRLLLGTACGSVLLFSIAVSARVAPSLRISALTPLTTTVLGALSAALVTALAAGLGRAVRGRSGAGRAGEVSGCASPVDEPPQRPGPERGGAP</sequence>
<keyword evidence="2" id="KW-0812">Transmembrane</keyword>
<evidence type="ECO:0000256" key="2">
    <source>
        <dbReference type="SAM" id="Phobius"/>
    </source>
</evidence>
<evidence type="ECO:0000313" key="3">
    <source>
        <dbReference type="EMBL" id="MCN9239601.1"/>
    </source>
</evidence>
<organism evidence="3 4">
    <name type="scientific">Streptomyces macrolidinus</name>
    <dbReference type="NCBI Taxonomy" id="2952607"/>
    <lineage>
        <taxon>Bacteria</taxon>
        <taxon>Bacillati</taxon>
        <taxon>Actinomycetota</taxon>
        <taxon>Actinomycetes</taxon>
        <taxon>Kitasatosporales</taxon>
        <taxon>Streptomycetaceae</taxon>
        <taxon>Streptomyces</taxon>
    </lineage>
</organism>
<gene>
    <name evidence="3" type="ORF">NGF19_02195</name>
</gene>
<feature type="non-terminal residue" evidence="3">
    <location>
        <position position="1"/>
    </location>
</feature>
<feature type="region of interest" description="Disordered" evidence="1">
    <location>
        <begin position="118"/>
        <end position="149"/>
    </location>
</feature>
<reference evidence="3 4" key="1">
    <citation type="submission" date="2022-05" db="EMBL/GenBank/DDBJ databases">
        <title>Streptomyces sp. nov. RY43-2 isolated from soil of a peat swamp forest.</title>
        <authorList>
            <person name="Kanchanasin P."/>
            <person name="Tanasupawat S."/>
            <person name="Phongsopitanun W."/>
        </authorList>
    </citation>
    <scope>NUCLEOTIDE SEQUENCE [LARGE SCALE GENOMIC DNA]</scope>
    <source>
        <strain evidence="3 4">RY43-2</strain>
    </source>
</reference>
<keyword evidence="2" id="KW-0472">Membrane</keyword>
<name>A0ABT0Z762_9ACTN</name>
<dbReference type="EMBL" id="JAMWMR010000002">
    <property type="protein sequence ID" value="MCN9239601.1"/>
    <property type="molecule type" value="Genomic_DNA"/>
</dbReference>
<comment type="caution">
    <text evidence="3">The sequence shown here is derived from an EMBL/GenBank/DDBJ whole genome shotgun (WGS) entry which is preliminary data.</text>
</comment>
<evidence type="ECO:0000313" key="4">
    <source>
        <dbReference type="Proteomes" id="UP001523219"/>
    </source>
</evidence>
<evidence type="ECO:0000256" key="1">
    <source>
        <dbReference type="SAM" id="MobiDB-lite"/>
    </source>
</evidence>
<accession>A0ABT0Z762</accession>
<proteinExistence type="predicted"/>
<keyword evidence="4" id="KW-1185">Reference proteome</keyword>